<dbReference type="SUPFAM" id="SSF52540">
    <property type="entry name" value="P-loop containing nucleoside triphosphate hydrolases"/>
    <property type="match status" value="1"/>
</dbReference>
<organism evidence="1 2">
    <name type="scientific">Plenodomus tracheiphilus IPT5</name>
    <dbReference type="NCBI Taxonomy" id="1408161"/>
    <lineage>
        <taxon>Eukaryota</taxon>
        <taxon>Fungi</taxon>
        <taxon>Dikarya</taxon>
        <taxon>Ascomycota</taxon>
        <taxon>Pezizomycotina</taxon>
        <taxon>Dothideomycetes</taxon>
        <taxon>Pleosporomycetidae</taxon>
        <taxon>Pleosporales</taxon>
        <taxon>Pleosporineae</taxon>
        <taxon>Leptosphaeriaceae</taxon>
        <taxon>Plenodomus</taxon>
    </lineage>
</organism>
<evidence type="ECO:0008006" key="3">
    <source>
        <dbReference type="Google" id="ProtNLM"/>
    </source>
</evidence>
<gene>
    <name evidence="1" type="ORF">T440DRAFT_126030</name>
</gene>
<accession>A0A6A7B544</accession>
<reference evidence="1" key="1">
    <citation type="submission" date="2020-01" db="EMBL/GenBank/DDBJ databases">
        <authorList>
            <consortium name="DOE Joint Genome Institute"/>
            <person name="Haridas S."/>
            <person name="Albert R."/>
            <person name="Binder M."/>
            <person name="Bloem J."/>
            <person name="Labutti K."/>
            <person name="Salamov A."/>
            <person name="Andreopoulos B."/>
            <person name="Baker S.E."/>
            <person name="Barry K."/>
            <person name="Bills G."/>
            <person name="Bluhm B.H."/>
            <person name="Cannon C."/>
            <person name="Castanera R."/>
            <person name="Culley D.E."/>
            <person name="Daum C."/>
            <person name="Ezra D."/>
            <person name="Gonzalez J.B."/>
            <person name="Henrissat B."/>
            <person name="Kuo A."/>
            <person name="Liang C."/>
            <person name="Lipzen A."/>
            <person name="Lutzoni F."/>
            <person name="Magnuson J."/>
            <person name="Mondo S."/>
            <person name="Nolan M."/>
            <person name="Ohm R."/>
            <person name="Pangilinan J."/>
            <person name="Park H.-J."/>
            <person name="Ramirez L."/>
            <person name="Alfaro M."/>
            <person name="Sun H."/>
            <person name="Tritt A."/>
            <person name="Yoshinaga Y."/>
            <person name="Zwiers L.-H."/>
            <person name="Turgeon B.G."/>
            <person name="Goodwin S.B."/>
            <person name="Spatafora J.W."/>
            <person name="Crous P.W."/>
            <person name="Grigoriev I.V."/>
        </authorList>
    </citation>
    <scope>NUCLEOTIDE SEQUENCE</scope>
    <source>
        <strain evidence="1">IPT5</strain>
    </source>
</reference>
<keyword evidence="2" id="KW-1185">Reference proteome</keyword>
<dbReference type="Proteomes" id="UP000799423">
    <property type="component" value="Unassembled WGS sequence"/>
</dbReference>
<proteinExistence type="predicted"/>
<protein>
    <recommendedName>
        <fullName evidence="3">NB-ARC domain-containing protein</fullName>
    </recommendedName>
</protein>
<evidence type="ECO:0000313" key="1">
    <source>
        <dbReference type="EMBL" id="KAF2849807.1"/>
    </source>
</evidence>
<dbReference type="OrthoDB" id="674604at2759"/>
<dbReference type="Gene3D" id="3.40.50.300">
    <property type="entry name" value="P-loop containing nucleotide triphosphate hydrolases"/>
    <property type="match status" value="1"/>
</dbReference>
<name>A0A6A7B544_9PLEO</name>
<dbReference type="AlphaFoldDB" id="A0A6A7B544"/>
<dbReference type="EMBL" id="MU006310">
    <property type="protein sequence ID" value="KAF2849807.1"/>
    <property type="molecule type" value="Genomic_DNA"/>
</dbReference>
<dbReference type="InterPro" id="IPR027417">
    <property type="entry name" value="P-loop_NTPase"/>
</dbReference>
<evidence type="ECO:0000313" key="2">
    <source>
        <dbReference type="Proteomes" id="UP000799423"/>
    </source>
</evidence>
<sequence length="275" mass="31090">MRLLRPRDGTLGRTRCTSRCRCVQAVLRIERIMANIEPSSASRGVPQAGQFVERSVAIAELERFSCRGWDRSGAKDTRTAWAHGIGKTQLAVEFARRHHRRFSLMFWLDGQSRGTLRSSIASFPSRIPPGHILETSRLYASDSGANTDAVVEAVMAWLAQPDNTAWLLIFDNVYQEYRAHGGDPDAYLVKRYLSGADHGSVLLTTRLGRLEHLGDSQQLGKVSKDQGQAIFESWYKKKYDTAESKRLHALLDGLPFAIARRARICRRAEYGWRRT</sequence>